<dbReference type="AlphaFoldDB" id="A0A7W7MTW6"/>
<gene>
    <name evidence="1" type="ORF">BJ971_006761</name>
</gene>
<accession>A0A7W7MTW6</accession>
<dbReference type="Proteomes" id="UP000578112">
    <property type="component" value="Unassembled WGS sequence"/>
</dbReference>
<evidence type="ECO:0000313" key="1">
    <source>
        <dbReference type="EMBL" id="MBB4766205.1"/>
    </source>
</evidence>
<dbReference type="EMBL" id="JACHNH010000001">
    <property type="protein sequence ID" value="MBB4766205.1"/>
    <property type="molecule type" value="Genomic_DNA"/>
</dbReference>
<dbReference type="SUPFAM" id="SSF46689">
    <property type="entry name" value="Homeodomain-like"/>
    <property type="match status" value="1"/>
</dbReference>
<organism evidence="1 2">
    <name type="scientific">Actinoplanes digitatis</name>
    <dbReference type="NCBI Taxonomy" id="1868"/>
    <lineage>
        <taxon>Bacteria</taxon>
        <taxon>Bacillati</taxon>
        <taxon>Actinomycetota</taxon>
        <taxon>Actinomycetes</taxon>
        <taxon>Micromonosporales</taxon>
        <taxon>Micromonosporaceae</taxon>
        <taxon>Actinoplanes</taxon>
    </lineage>
</organism>
<dbReference type="InterPro" id="IPR009057">
    <property type="entry name" value="Homeodomain-like_sf"/>
</dbReference>
<evidence type="ECO:0000313" key="2">
    <source>
        <dbReference type="Proteomes" id="UP000578112"/>
    </source>
</evidence>
<proteinExistence type="predicted"/>
<reference evidence="1 2" key="1">
    <citation type="submission" date="2020-08" db="EMBL/GenBank/DDBJ databases">
        <title>Sequencing the genomes of 1000 actinobacteria strains.</title>
        <authorList>
            <person name="Klenk H.-P."/>
        </authorList>
    </citation>
    <scope>NUCLEOTIDE SEQUENCE [LARGE SCALE GENOMIC DNA]</scope>
    <source>
        <strain evidence="1 2">DSM 43149</strain>
    </source>
</reference>
<sequence length="103" mass="11356">MTVSDAARPIGCSRNHVYQLKRRLAERGTLAFATRRDRISASEREAVLAFARAHPLMGERNLASALRQRRDDPIDLSPSSVRVVLKAVGLKTIKARMTATASV</sequence>
<name>A0A7W7MTW6_9ACTN</name>
<keyword evidence="2" id="KW-1185">Reference proteome</keyword>
<comment type="caution">
    <text evidence="1">The sequence shown here is derived from an EMBL/GenBank/DDBJ whole genome shotgun (WGS) entry which is preliminary data.</text>
</comment>
<protein>
    <submittedName>
        <fullName evidence="1">Transposase</fullName>
    </submittedName>
</protein>